<keyword evidence="5" id="KW-1185">Reference proteome</keyword>
<dbReference type="SUPFAM" id="SSF48179">
    <property type="entry name" value="6-phosphogluconate dehydrogenase C-terminal domain-like"/>
    <property type="match status" value="1"/>
</dbReference>
<feature type="compositionally biased region" description="Low complexity" evidence="1">
    <location>
        <begin position="7"/>
        <end position="20"/>
    </location>
</feature>
<dbReference type="InterPro" id="IPR013328">
    <property type="entry name" value="6PGD_dom2"/>
</dbReference>
<feature type="compositionally biased region" description="Low complexity" evidence="1">
    <location>
        <begin position="58"/>
        <end position="74"/>
    </location>
</feature>
<evidence type="ECO:0000259" key="3">
    <source>
        <dbReference type="Pfam" id="PF14833"/>
    </source>
</evidence>
<evidence type="ECO:0000313" key="5">
    <source>
        <dbReference type="Proteomes" id="UP000215767"/>
    </source>
</evidence>
<proteinExistence type="predicted"/>
<dbReference type="Gene3D" id="3.40.50.720">
    <property type="entry name" value="NAD(P)-binding Rossmann-like Domain"/>
    <property type="match status" value="1"/>
</dbReference>
<dbReference type="Pfam" id="PF14833">
    <property type="entry name" value="NAD_binding_11"/>
    <property type="match status" value="1"/>
</dbReference>
<dbReference type="GO" id="GO:0051287">
    <property type="term" value="F:NAD binding"/>
    <property type="evidence" value="ECO:0007669"/>
    <property type="project" value="InterPro"/>
</dbReference>
<dbReference type="OrthoDB" id="9786703at2"/>
<evidence type="ECO:0000313" key="4">
    <source>
        <dbReference type="EMBL" id="OZI59429.1"/>
    </source>
</evidence>
<accession>A0A261UBX9</accession>
<feature type="region of interest" description="Disordered" evidence="1">
    <location>
        <begin position="1"/>
        <end position="20"/>
    </location>
</feature>
<dbReference type="InterPro" id="IPR029154">
    <property type="entry name" value="HIBADH-like_NADP-bd"/>
</dbReference>
<dbReference type="InterPro" id="IPR008927">
    <property type="entry name" value="6-PGluconate_DH-like_C_sf"/>
</dbReference>
<dbReference type="GO" id="GO:0050661">
    <property type="term" value="F:NADP binding"/>
    <property type="evidence" value="ECO:0007669"/>
    <property type="project" value="InterPro"/>
</dbReference>
<dbReference type="InterPro" id="IPR006115">
    <property type="entry name" value="6PGDH_NADP-bd"/>
</dbReference>
<dbReference type="PANTHER" id="PTHR43060">
    <property type="entry name" value="3-HYDROXYISOBUTYRATE DEHYDROGENASE-LIKE 1, MITOCHONDRIAL-RELATED"/>
    <property type="match status" value="1"/>
</dbReference>
<dbReference type="Proteomes" id="UP000215767">
    <property type="component" value="Unassembled WGS sequence"/>
</dbReference>
<dbReference type="AlphaFoldDB" id="A0A261UBX9"/>
<evidence type="ECO:0000256" key="1">
    <source>
        <dbReference type="SAM" id="MobiDB-lite"/>
    </source>
</evidence>
<evidence type="ECO:0008006" key="6">
    <source>
        <dbReference type="Google" id="ProtNLM"/>
    </source>
</evidence>
<evidence type="ECO:0000259" key="2">
    <source>
        <dbReference type="Pfam" id="PF03446"/>
    </source>
</evidence>
<protein>
    <recommendedName>
        <fullName evidence="6">Oxidoreductase</fullName>
    </recommendedName>
</protein>
<dbReference type="SUPFAM" id="SSF51735">
    <property type="entry name" value="NAD(P)-binding Rossmann-fold domains"/>
    <property type="match status" value="1"/>
</dbReference>
<dbReference type="EMBL" id="NEVS01000004">
    <property type="protein sequence ID" value="OZI59429.1"/>
    <property type="molecule type" value="Genomic_DNA"/>
</dbReference>
<dbReference type="Gene3D" id="1.10.1040.10">
    <property type="entry name" value="N-(1-d-carboxylethyl)-l-norvaline Dehydrogenase, domain 2"/>
    <property type="match status" value="1"/>
</dbReference>
<comment type="caution">
    <text evidence="4">The sequence shown here is derived from an EMBL/GenBank/DDBJ whole genome shotgun (WGS) entry which is preliminary data.</text>
</comment>
<dbReference type="PANTHER" id="PTHR43060:SF15">
    <property type="entry name" value="3-HYDROXYISOBUTYRATE DEHYDROGENASE-LIKE 1, MITOCHONDRIAL-RELATED"/>
    <property type="match status" value="1"/>
</dbReference>
<feature type="region of interest" description="Disordered" evidence="1">
    <location>
        <begin position="41"/>
        <end position="75"/>
    </location>
</feature>
<dbReference type="Pfam" id="PF03446">
    <property type="entry name" value="NAD_binding_2"/>
    <property type="match status" value="1"/>
</dbReference>
<reference evidence="5" key="1">
    <citation type="submission" date="2017-05" db="EMBL/GenBank/DDBJ databases">
        <title>Complete and WGS of Bordetella genogroups.</title>
        <authorList>
            <person name="Spilker T."/>
            <person name="Lipuma J."/>
        </authorList>
    </citation>
    <scope>NUCLEOTIDE SEQUENCE [LARGE SCALE GENOMIC DNA]</scope>
    <source>
        <strain evidence="5">AU8856</strain>
    </source>
</reference>
<gene>
    <name evidence="4" type="ORF">CAL28_07720</name>
</gene>
<dbReference type="InterPro" id="IPR036291">
    <property type="entry name" value="NAD(P)-bd_dom_sf"/>
</dbReference>
<feature type="domain" description="3-hydroxyisobutyrate dehydrogenase-like NAD-binding" evidence="3">
    <location>
        <begin position="237"/>
        <end position="357"/>
    </location>
</feature>
<name>A0A261UBX9_9BORD</name>
<feature type="domain" description="6-phosphogluconate dehydrogenase NADP-binding" evidence="2">
    <location>
        <begin position="78"/>
        <end position="234"/>
    </location>
</feature>
<organism evidence="4 5">
    <name type="scientific">Bordetella genomosp. 11</name>
    <dbReference type="NCBI Taxonomy" id="1416808"/>
    <lineage>
        <taxon>Bacteria</taxon>
        <taxon>Pseudomonadati</taxon>
        <taxon>Pseudomonadota</taxon>
        <taxon>Betaproteobacteria</taxon>
        <taxon>Burkholderiales</taxon>
        <taxon>Alcaligenaceae</taxon>
        <taxon>Bordetella</taxon>
    </lineage>
</organism>
<sequence>MPLPRPAGQDRGAARSGARARAMSRAGAVGAILGKLSIDQLLPPERPPPASRHARGQAVTAFSASSSTGSASSAQRPTVGVLGIGIMGSAISANLVKAGFPVVGYDPLPAARAALQAAGATAVSVPEEAIAAARFLILCLPNDAALCDVSRQIAAAGAEGLRVAETSTLAIPVKQQAADLLAARGITLLDCPLSGTGAQAVNRDLAVYASGDAAAIEAMQDVFDGFARVTYNIGAFGNGMRMKLMANLLVAIHNISAAEALLMGHRLGIDLDLAVKVLSDGAGGSRMLQVRGPAMSAGTWDEATMKVSTWQKDMKLIGAALADANVPAPLFSACIPVYNAAMGMGHGESDTAAVYDVLEKMSAISR</sequence>